<dbReference type="Proteomes" id="UP001314170">
    <property type="component" value="Unassembled WGS sequence"/>
</dbReference>
<reference evidence="1 2" key="1">
    <citation type="submission" date="2024-01" db="EMBL/GenBank/DDBJ databases">
        <authorList>
            <person name="Waweru B."/>
        </authorList>
    </citation>
    <scope>NUCLEOTIDE SEQUENCE [LARGE SCALE GENOMIC DNA]</scope>
</reference>
<accession>A0AAV1R4A0</accession>
<gene>
    <name evidence="1" type="ORF">DCAF_LOCUS6473</name>
</gene>
<organism evidence="1 2">
    <name type="scientific">Dovyalis caffra</name>
    <dbReference type="NCBI Taxonomy" id="77055"/>
    <lineage>
        <taxon>Eukaryota</taxon>
        <taxon>Viridiplantae</taxon>
        <taxon>Streptophyta</taxon>
        <taxon>Embryophyta</taxon>
        <taxon>Tracheophyta</taxon>
        <taxon>Spermatophyta</taxon>
        <taxon>Magnoliopsida</taxon>
        <taxon>eudicotyledons</taxon>
        <taxon>Gunneridae</taxon>
        <taxon>Pentapetalae</taxon>
        <taxon>rosids</taxon>
        <taxon>fabids</taxon>
        <taxon>Malpighiales</taxon>
        <taxon>Salicaceae</taxon>
        <taxon>Flacourtieae</taxon>
        <taxon>Dovyalis</taxon>
    </lineage>
</organism>
<protein>
    <submittedName>
        <fullName evidence="1">Uncharacterized protein</fullName>
    </submittedName>
</protein>
<comment type="caution">
    <text evidence="1">The sequence shown here is derived from an EMBL/GenBank/DDBJ whole genome shotgun (WGS) entry which is preliminary data.</text>
</comment>
<dbReference type="EMBL" id="CAWUPB010000903">
    <property type="protein sequence ID" value="CAK7328738.1"/>
    <property type="molecule type" value="Genomic_DNA"/>
</dbReference>
<proteinExistence type="predicted"/>
<evidence type="ECO:0000313" key="1">
    <source>
        <dbReference type="EMBL" id="CAK7328738.1"/>
    </source>
</evidence>
<sequence>MGLDETESISIKKLLGLKEQKLTLRVRELEYDLIEERRREPLPVIINGNEGIRVVGRSESTPRKPFKEHFKQEMAKQVYKEFFEVAEKIPTGTFEGTSAKLEIKEIRKCNNAGSAGITIGGGTGMTKGVEDGIGRDWMSRMRLAQMPFERRACESEKVALEERNATSAICRLDTDACMDTTLKGIATKPLRLTKTATPQRSLEERNPTVNQVNPEKLTRALAAATLSGRAYFSGKSNSGIAHFSSKKPADYLQCVGQSLFPLKIRRLTHPGDEMSSLRTFLSFQERSDAAIERYKLASPEWRERKAIMIARKATSEDAENALGKEYALFANLKGLFLLFAGWFSHFFESRPTSNKQSQRMARGRELYLKFADLPVREALGFLSSVPSLCSRSPVWRAADPLSPLKLGLFDGGEKTTGLRLKAEVKYSRHGRIAPLSSNVCGPCLLAGRHPGPSSGSGRASVEPGLTTLLGWLSGARLMAHPDVIAFICG</sequence>
<dbReference type="AlphaFoldDB" id="A0AAV1R4A0"/>
<name>A0AAV1R4A0_9ROSI</name>
<keyword evidence="2" id="KW-1185">Reference proteome</keyword>
<evidence type="ECO:0000313" key="2">
    <source>
        <dbReference type="Proteomes" id="UP001314170"/>
    </source>
</evidence>